<evidence type="ECO:0000313" key="3">
    <source>
        <dbReference type="Proteomes" id="UP000036313"/>
    </source>
</evidence>
<feature type="signal peptide" evidence="1">
    <location>
        <begin position="1"/>
        <end position="26"/>
    </location>
</feature>
<dbReference type="Proteomes" id="UP000036313">
    <property type="component" value="Unassembled WGS sequence"/>
</dbReference>
<accession>A0A0J6WFI8</accession>
<gene>
    <name evidence="2" type="ORF">MOBUDSM44075_00551</name>
</gene>
<dbReference type="RefSeq" id="WP_048422025.1">
    <property type="nucleotide sequence ID" value="NZ_JYNU01000003.1"/>
</dbReference>
<evidence type="ECO:0000256" key="1">
    <source>
        <dbReference type="SAM" id="SignalP"/>
    </source>
</evidence>
<sequence precursor="true">MRRLAMTVGASALVVGSLLGAPMATAAQLTNPAPAPAPMPTPERKPVQLLDCYGSTGWMGCGPGWTWRDGWRGFACYPC</sequence>
<feature type="chain" id="PRO_5005283687" evidence="1">
    <location>
        <begin position="27"/>
        <end position="79"/>
    </location>
</feature>
<reference evidence="2 3" key="1">
    <citation type="journal article" date="2015" name="Genome Biol. Evol.">
        <title>Characterization of Three Mycobacterium spp. with Potential Use in Bioremediation by Genome Sequencing and Comparative Genomics.</title>
        <authorList>
            <person name="Das S."/>
            <person name="Pettersson B.M."/>
            <person name="Behra P.R."/>
            <person name="Ramesh M."/>
            <person name="Dasgupta S."/>
            <person name="Bhattacharya A."/>
            <person name="Kirsebom L.A."/>
        </authorList>
    </citation>
    <scope>NUCLEOTIDE SEQUENCE [LARGE SCALE GENOMIC DNA]</scope>
    <source>
        <strain evidence="2 3">DSM 44075</strain>
    </source>
</reference>
<organism evidence="2 3">
    <name type="scientific">Mycolicibacterium obuense</name>
    <dbReference type="NCBI Taxonomy" id="1807"/>
    <lineage>
        <taxon>Bacteria</taxon>
        <taxon>Bacillati</taxon>
        <taxon>Actinomycetota</taxon>
        <taxon>Actinomycetes</taxon>
        <taxon>Mycobacteriales</taxon>
        <taxon>Mycobacteriaceae</taxon>
        <taxon>Mycolicibacterium</taxon>
    </lineage>
</organism>
<dbReference type="EMBL" id="JYNU01000003">
    <property type="protein sequence ID" value="KMO81324.1"/>
    <property type="molecule type" value="Genomic_DNA"/>
</dbReference>
<name>A0A0J6WFI8_9MYCO</name>
<evidence type="ECO:0000313" key="2">
    <source>
        <dbReference type="EMBL" id="KMO81324.1"/>
    </source>
</evidence>
<comment type="caution">
    <text evidence="2">The sequence shown here is derived from an EMBL/GenBank/DDBJ whole genome shotgun (WGS) entry which is preliminary data.</text>
</comment>
<proteinExistence type="predicted"/>
<dbReference type="PATRIC" id="fig|1807.14.peg.560"/>
<dbReference type="AlphaFoldDB" id="A0A0J6WFI8"/>
<protein>
    <submittedName>
        <fullName evidence="2">Uncharacterized protein</fullName>
    </submittedName>
</protein>
<keyword evidence="1" id="KW-0732">Signal</keyword>